<evidence type="ECO:0000256" key="10">
    <source>
        <dbReference type="PIRSR" id="PIRSR602401-1"/>
    </source>
</evidence>
<comment type="subcellular location">
    <subcellularLocation>
        <location evidence="2">Membrane</location>
    </subcellularLocation>
</comment>
<evidence type="ECO:0000256" key="2">
    <source>
        <dbReference type="ARBA" id="ARBA00004370"/>
    </source>
</evidence>
<feature type="binding site" description="axial binding residue" evidence="10">
    <location>
        <position position="463"/>
    </location>
    <ligand>
        <name>heme</name>
        <dbReference type="ChEBI" id="CHEBI:30413"/>
    </ligand>
    <ligandPart>
        <name>Fe</name>
        <dbReference type="ChEBI" id="CHEBI:18248"/>
    </ligandPart>
</feature>
<dbReference type="Proteomes" id="UP000283530">
    <property type="component" value="Unassembled WGS sequence"/>
</dbReference>
<proteinExistence type="predicted"/>
<evidence type="ECO:0000256" key="9">
    <source>
        <dbReference type="ARBA" id="ARBA00023136"/>
    </source>
</evidence>
<dbReference type="Gene3D" id="1.10.630.10">
    <property type="entry name" value="Cytochrome P450"/>
    <property type="match status" value="1"/>
</dbReference>
<comment type="cofactor">
    <cofactor evidence="1 10">
        <name>heme</name>
        <dbReference type="ChEBI" id="CHEBI:30413"/>
    </cofactor>
</comment>
<keyword evidence="9" id="KW-0472">Membrane</keyword>
<dbReference type="GO" id="GO:0005506">
    <property type="term" value="F:iron ion binding"/>
    <property type="evidence" value="ECO:0007669"/>
    <property type="project" value="InterPro"/>
</dbReference>
<dbReference type="PRINTS" id="PR00463">
    <property type="entry name" value="EP450I"/>
</dbReference>
<dbReference type="GO" id="GO:0016705">
    <property type="term" value="F:oxidoreductase activity, acting on paired donors, with incorporation or reduction of molecular oxygen"/>
    <property type="evidence" value="ECO:0007669"/>
    <property type="project" value="InterPro"/>
</dbReference>
<dbReference type="FunFam" id="1.10.630.10:FF:000026">
    <property type="entry name" value="Cytochrome P450 82C4"/>
    <property type="match status" value="1"/>
</dbReference>
<keyword evidence="8 10" id="KW-0408">Iron</keyword>
<dbReference type="Pfam" id="PF00067">
    <property type="entry name" value="p450"/>
    <property type="match status" value="1"/>
</dbReference>
<protein>
    <submittedName>
        <fullName evidence="11">Cytochrome P450 82C4-like protein</fullName>
    </submittedName>
</protein>
<dbReference type="OrthoDB" id="2789670at2759"/>
<evidence type="ECO:0000256" key="3">
    <source>
        <dbReference type="ARBA" id="ARBA00022617"/>
    </source>
</evidence>
<dbReference type="GO" id="GO:0016020">
    <property type="term" value="C:membrane"/>
    <property type="evidence" value="ECO:0007669"/>
    <property type="project" value="UniProtKB-SubCell"/>
</dbReference>
<dbReference type="PANTHER" id="PTHR47947">
    <property type="entry name" value="CYTOCHROME P450 82C3-RELATED"/>
    <property type="match status" value="1"/>
</dbReference>
<dbReference type="InterPro" id="IPR001128">
    <property type="entry name" value="Cyt_P450"/>
</dbReference>
<dbReference type="AlphaFoldDB" id="A0A3S3P000"/>
<dbReference type="CDD" id="cd20654">
    <property type="entry name" value="CYP82"/>
    <property type="match status" value="1"/>
</dbReference>
<dbReference type="SUPFAM" id="SSF48264">
    <property type="entry name" value="Cytochrome P450"/>
    <property type="match status" value="1"/>
</dbReference>
<evidence type="ECO:0000256" key="7">
    <source>
        <dbReference type="ARBA" id="ARBA00023002"/>
    </source>
</evidence>
<dbReference type="InterPro" id="IPR050651">
    <property type="entry name" value="Plant_Cytochrome_P450_Monoox"/>
</dbReference>
<evidence type="ECO:0000313" key="11">
    <source>
        <dbReference type="EMBL" id="RWR78576.1"/>
    </source>
</evidence>
<evidence type="ECO:0000256" key="4">
    <source>
        <dbReference type="ARBA" id="ARBA00022692"/>
    </source>
</evidence>
<dbReference type="EMBL" id="QPKB01000003">
    <property type="protein sequence ID" value="RWR78576.1"/>
    <property type="molecule type" value="Genomic_DNA"/>
</dbReference>
<keyword evidence="5 10" id="KW-0479">Metal-binding</keyword>
<keyword evidence="7" id="KW-0560">Oxidoreductase</keyword>
<dbReference type="PANTHER" id="PTHR47947:SF26">
    <property type="entry name" value="CYTOCHROME P450"/>
    <property type="match status" value="1"/>
</dbReference>
<keyword evidence="4" id="KW-0812">Transmembrane</keyword>
<evidence type="ECO:0000256" key="6">
    <source>
        <dbReference type="ARBA" id="ARBA00022989"/>
    </source>
</evidence>
<accession>A0A3S3P000</accession>
<sequence length="523" mass="59205">MDLLQQLQAIGGVLALLFLYKICLRSAWSETEKSKCVEAPEVAGGWPVIGHLHLLGGHEPIHQKLGAMADKYGPAFTLRLGLRRTLVVSSWEVVKDCFTTNDKVLASRPNSAMAKYMCYDYAMFGMAPYGPYWRDMRKITTLHLLSNARLDSLEHVRAEVVDVHIKELYGLWVENSRRPVMVEIKQWFHRLTFDLIVRKVVGKRFFGAIGPHKEHEARRFQKAIDQFFQLAVAFVISDVLPFLNWIDFQGRKSAMKKVAKELDSIMEVYLEEHQRKRLSGEAGDEQDFMDMMLSIMEDSQFSSYDPDTVIKSTSLVCFYSTSGTDTTALTLAIALSFLLNNPSTLTKAQEELDIHVGKDRIVDESDIKNLVYLQAIIKETLRLGPTTTLLPLHQASEDCRIGGFFVPSGTCVLVITRKLHMDPCVWSDPCEFRPERFLTSHKNVDVRGQQFEYIPFGSGRRSCSGISFAVQVMHLTLARLLHGFEIACTSNAPIDIERLTVGNPKPSTVDVLITPRLPPQLYE</sequence>
<evidence type="ECO:0000256" key="5">
    <source>
        <dbReference type="ARBA" id="ARBA00022723"/>
    </source>
</evidence>
<evidence type="ECO:0000313" key="12">
    <source>
        <dbReference type="Proteomes" id="UP000283530"/>
    </source>
</evidence>
<evidence type="ECO:0000256" key="1">
    <source>
        <dbReference type="ARBA" id="ARBA00001971"/>
    </source>
</evidence>
<dbReference type="PRINTS" id="PR00385">
    <property type="entry name" value="P450"/>
</dbReference>
<organism evidence="11 12">
    <name type="scientific">Cinnamomum micranthum f. kanehirae</name>
    <dbReference type="NCBI Taxonomy" id="337451"/>
    <lineage>
        <taxon>Eukaryota</taxon>
        <taxon>Viridiplantae</taxon>
        <taxon>Streptophyta</taxon>
        <taxon>Embryophyta</taxon>
        <taxon>Tracheophyta</taxon>
        <taxon>Spermatophyta</taxon>
        <taxon>Magnoliopsida</taxon>
        <taxon>Magnoliidae</taxon>
        <taxon>Laurales</taxon>
        <taxon>Lauraceae</taxon>
        <taxon>Cinnamomum</taxon>
    </lineage>
</organism>
<dbReference type="GO" id="GO:0020037">
    <property type="term" value="F:heme binding"/>
    <property type="evidence" value="ECO:0007669"/>
    <property type="project" value="InterPro"/>
</dbReference>
<keyword evidence="12" id="KW-1185">Reference proteome</keyword>
<keyword evidence="6" id="KW-1133">Transmembrane helix</keyword>
<name>A0A3S3P000_9MAGN</name>
<dbReference type="GO" id="GO:0004497">
    <property type="term" value="F:monooxygenase activity"/>
    <property type="evidence" value="ECO:0007669"/>
    <property type="project" value="InterPro"/>
</dbReference>
<dbReference type="InterPro" id="IPR002401">
    <property type="entry name" value="Cyt_P450_E_grp-I"/>
</dbReference>
<evidence type="ECO:0000256" key="8">
    <source>
        <dbReference type="ARBA" id="ARBA00023004"/>
    </source>
</evidence>
<keyword evidence="3 10" id="KW-0349">Heme</keyword>
<dbReference type="InterPro" id="IPR036396">
    <property type="entry name" value="Cyt_P450_sf"/>
</dbReference>
<gene>
    <name evidence="11" type="ORF">CKAN_00711500</name>
</gene>
<dbReference type="STRING" id="337451.A0A3S3P000"/>
<comment type="caution">
    <text evidence="11">The sequence shown here is derived from an EMBL/GenBank/DDBJ whole genome shotgun (WGS) entry which is preliminary data.</text>
</comment>
<reference evidence="11 12" key="1">
    <citation type="journal article" date="2019" name="Nat. Plants">
        <title>Stout camphor tree genome fills gaps in understanding of flowering plant genome evolution.</title>
        <authorList>
            <person name="Chaw S.M."/>
            <person name="Liu Y.C."/>
            <person name="Wu Y.W."/>
            <person name="Wang H.Y."/>
            <person name="Lin C.I."/>
            <person name="Wu C.S."/>
            <person name="Ke H.M."/>
            <person name="Chang L.Y."/>
            <person name="Hsu C.Y."/>
            <person name="Yang H.T."/>
            <person name="Sudianto E."/>
            <person name="Hsu M.H."/>
            <person name="Wu K.P."/>
            <person name="Wang L.N."/>
            <person name="Leebens-Mack J.H."/>
            <person name="Tsai I.J."/>
        </authorList>
    </citation>
    <scope>NUCLEOTIDE SEQUENCE [LARGE SCALE GENOMIC DNA]</scope>
    <source>
        <strain evidence="12">cv. Chaw 1501</strain>
        <tissue evidence="11">Young leaves</tissue>
    </source>
</reference>